<dbReference type="PANTHER" id="PTHR16161">
    <property type="entry name" value="TRANSCRIPTIONAL PROTEIN SWT1"/>
    <property type="match status" value="1"/>
</dbReference>
<dbReference type="PANTHER" id="PTHR16161:SF0">
    <property type="entry name" value="TRANSCRIPTIONAL PROTEIN SWT1"/>
    <property type="match status" value="1"/>
</dbReference>
<comment type="caution">
    <text evidence="2">The sequence shown here is derived from an EMBL/GenBank/DDBJ whole genome shotgun (WGS) entry which is preliminary data.</text>
</comment>
<evidence type="ECO:0000259" key="1">
    <source>
        <dbReference type="Pfam" id="PF13638"/>
    </source>
</evidence>
<evidence type="ECO:0000313" key="2">
    <source>
        <dbReference type="EMBL" id="KAG2461299.1"/>
    </source>
</evidence>
<feature type="non-terminal residue" evidence="2">
    <location>
        <position position="1"/>
    </location>
</feature>
<dbReference type="InterPro" id="IPR052626">
    <property type="entry name" value="SWT1_Regulator"/>
</dbReference>
<dbReference type="InterPro" id="IPR029060">
    <property type="entry name" value="PIN-like_dom_sf"/>
</dbReference>
<dbReference type="EMBL" id="JAATIS010004524">
    <property type="protein sequence ID" value="KAG2461299.1"/>
    <property type="molecule type" value="Genomic_DNA"/>
</dbReference>
<dbReference type="Pfam" id="PF13638">
    <property type="entry name" value="PIN_4"/>
    <property type="match status" value="1"/>
</dbReference>
<feature type="non-terminal residue" evidence="2">
    <location>
        <position position="380"/>
    </location>
</feature>
<feature type="domain" description="PIN" evidence="1">
    <location>
        <begin position="83"/>
        <end position="127"/>
    </location>
</feature>
<keyword evidence="3" id="KW-1185">Reference proteome</keyword>
<dbReference type="InterPro" id="IPR002716">
    <property type="entry name" value="PIN_dom"/>
</dbReference>
<evidence type="ECO:0000313" key="3">
    <source>
        <dbReference type="Proteomes" id="UP000886611"/>
    </source>
</evidence>
<gene>
    <name evidence="2" type="primary">Swt1</name>
    <name evidence="2" type="ORF">GTO96_0008583</name>
</gene>
<organism evidence="2 3">
    <name type="scientific">Polypterus senegalus</name>
    <name type="common">Senegal bichir</name>
    <dbReference type="NCBI Taxonomy" id="55291"/>
    <lineage>
        <taxon>Eukaryota</taxon>
        <taxon>Metazoa</taxon>
        <taxon>Chordata</taxon>
        <taxon>Craniata</taxon>
        <taxon>Vertebrata</taxon>
        <taxon>Euteleostomi</taxon>
        <taxon>Actinopterygii</taxon>
        <taxon>Polypteriformes</taxon>
        <taxon>Polypteridae</taxon>
        <taxon>Polypterus</taxon>
    </lineage>
</organism>
<dbReference type="GO" id="GO:0005634">
    <property type="term" value="C:nucleus"/>
    <property type="evidence" value="ECO:0007669"/>
    <property type="project" value="TreeGrafter"/>
</dbReference>
<dbReference type="Proteomes" id="UP000886611">
    <property type="component" value="Unassembled WGS sequence"/>
</dbReference>
<dbReference type="SUPFAM" id="SSF88723">
    <property type="entry name" value="PIN domain-like"/>
    <property type="match status" value="1"/>
</dbReference>
<sequence length="380" mass="43882">MLLAEELHVARSEKRLEVDVVNCYGELTSMDIDLPEEDAKLLIRKKNLAQNLLIVLDTNILLSHLDFIRMLKEHGIPDGLSIENNDDRVLQCCLQYQNMYPNVNVVLCTNDKNLCCKAMLSGVKAVSKSDLIIELENLGNNRCVHSSQDSQNTLHQKKESFSRRCENKEELQDNNNLSTCDVASVISTIKESLRKALSMVLETEMKIAFDNLWTERKLALFLTFFVHLKEMFEKRYETQTVQYLHTTQLPMRSKAIFETFNYPCTLEAVLPDTNRPTPHEAFVCLQKLMLLGKELLNAFERVLETNVCFEDVQALHNCITNCEITSVDQRFTAQRLYECISQYEYRKKLEVGKNQLAELSYNLERCNTAICTEARNMGWI</sequence>
<reference evidence="2 3" key="1">
    <citation type="journal article" date="2021" name="Cell">
        <title>Tracing the genetic footprints of vertebrate landing in non-teleost ray-finned fishes.</title>
        <authorList>
            <person name="Bi X."/>
            <person name="Wang K."/>
            <person name="Yang L."/>
            <person name="Pan H."/>
            <person name="Jiang H."/>
            <person name="Wei Q."/>
            <person name="Fang M."/>
            <person name="Yu H."/>
            <person name="Zhu C."/>
            <person name="Cai Y."/>
            <person name="He Y."/>
            <person name="Gan X."/>
            <person name="Zeng H."/>
            <person name="Yu D."/>
            <person name="Zhu Y."/>
            <person name="Jiang H."/>
            <person name="Qiu Q."/>
            <person name="Yang H."/>
            <person name="Zhang Y.E."/>
            <person name="Wang W."/>
            <person name="Zhu M."/>
            <person name="He S."/>
            <person name="Zhang G."/>
        </authorList>
    </citation>
    <scope>NUCLEOTIDE SEQUENCE [LARGE SCALE GENOMIC DNA]</scope>
    <source>
        <strain evidence="2">Bchr_013</strain>
    </source>
</reference>
<dbReference type="AlphaFoldDB" id="A0A8X7X5J4"/>
<protein>
    <submittedName>
        <fullName evidence="2">SWT1 protein</fullName>
    </submittedName>
</protein>
<proteinExistence type="predicted"/>
<name>A0A8X7X5J4_POLSE</name>
<dbReference type="Gene3D" id="3.40.50.1010">
    <property type="entry name" value="5'-nuclease"/>
    <property type="match status" value="1"/>
</dbReference>
<accession>A0A8X7X5J4</accession>